<dbReference type="EMBL" id="ML738587">
    <property type="protein sequence ID" value="KAE8168045.1"/>
    <property type="molecule type" value="Genomic_DNA"/>
</dbReference>
<sequence length="948" mass="105194">MAAIASTTIEGLSERNGITRMDGWPENGTERFPVDKEKVGFLQDKFDVDTRFLGDGRIDIDIDQHKSHLGGLLKQTQQPSIPSLRGLHQTDRAERRLIPNDEVKHFPLQLNIVIQVIGSRGDIQPFVALGRELKSHGHRVRLATHLAFREFVLQGGLEFFSIGGDPTELMAFMVKNPGLLPGLKTIRSGAILRRRREMKEIFNGCWKSCFKMGDGTDLHQIKEDPWSDTLDYRQRPFVADVIIANPPSLAHIHCAQRLGIPLHVMFTMPWSPTQSFPHPLAIVHTRNYKPTVANFVSYGVVDMMVWQGLGDILNTLRKNTLALQPIDAITAPSLLHRLHVPHAYLWSPALLPKPPDWDDKIDVCGFGFLPAETSYTPPKELDAFLNAGPKPIYIGFGSIVVDNPVKLTKIVFGAIQKTGQRALISKGWGDFGAGEVDVPENILIIGNCPHDWLFRHVRCVIHHGGAGTTAAGLSLGLPTIIIPFFGDQQFWGEIVARAGAGPSPIPHKQLTLQNLSDAIGKALEVSTLERAQAIARDMQEESGVRHGVYSFYRHLDLQSLRCSVFPNRPAAWHLKHTKINLSAFAAMVLVESGKINPDNLVLHRPMEYDTFRDPAGPLTASAQVLLGVIANFMTGLADAPREIVLDILSAARAIGQPHDHWEHQAACRVVISSLDRSPRENSFESQEIQFEHDEHGNGEVLDGESAQEGTTDEDKESHDNNIERVSSIRRKRSLQLEKAKTMSSSMMVSKPPKFNIIHEAAFHGSKISKKLLKLIISLPTDVSLSMARGFHNAPKLYNDHMVNDIPQVVSLRSGLRAAGKELRDGFYLGITGLGTQPRYGLKHEGVKGLFKGIGKAVGGVILKPTAGLWGLVGYPLSGMLRDINDSLGKHQKCMIAVGRISQGLEEMRESSVSERVEVIRRWIEIEKDLKLSNKRHSLLYRKAYIHAV</sequence>
<feature type="domain" description="Glycosyltransferase family 28 N-terminal" evidence="5">
    <location>
        <begin position="112"/>
        <end position="178"/>
    </location>
</feature>
<organism evidence="7 8">
    <name type="scientific">Aspergillus tamarii</name>
    <dbReference type="NCBI Taxonomy" id="41984"/>
    <lineage>
        <taxon>Eukaryota</taxon>
        <taxon>Fungi</taxon>
        <taxon>Dikarya</taxon>
        <taxon>Ascomycota</taxon>
        <taxon>Pezizomycotina</taxon>
        <taxon>Eurotiomycetes</taxon>
        <taxon>Eurotiomycetidae</taxon>
        <taxon>Eurotiales</taxon>
        <taxon>Aspergillaceae</taxon>
        <taxon>Aspergillus</taxon>
        <taxon>Aspergillus subgen. Circumdati</taxon>
    </lineage>
</organism>
<dbReference type="FunFam" id="3.40.50.2000:FF:000009">
    <property type="entry name" value="Sterol 3-beta-glucosyltransferase UGT80A2"/>
    <property type="match status" value="1"/>
</dbReference>
<reference evidence="7 8" key="1">
    <citation type="submission" date="2019-04" db="EMBL/GenBank/DDBJ databases">
        <title>Friends and foes A comparative genomics study of 23 Aspergillus species from section Flavi.</title>
        <authorList>
            <consortium name="DOE Joint Genome Institute"/>
            <person name="Kjaerbolling I."/>
            <person name="Vesth T."/>
            <person name="Frisvad J.C."/>
            <person name="Nybo J.L."/>
            <person name="Theobald S."/>
            <person name="Kildgaard S."/>
            <person name="Isbrandt T."/>
            <person name="Kuo A."/>
            <person name="Sato A."/>
            <person name="Lyhne E.K."/>
            <person name="Kogle M.E."/>
            <person name="Wiebenga A."/>
            <person name="Kun R.S."/>
            <person name="Lubbers R.J."/>
            <person name="Makela M.R."/>
            <person name="Barry K."/>
            <person name="Chovatia M."/>
            <person name="Clum A."/>
            <person name="Daum C."/>
            <person name="Haridas S."/>
            <person name="He G."/>
            <person name="LaButti K."/>
            <person name="Lipzen A."/>
            <person name="Mondo S."/>
            <person name="Riley R."/>
            <person name="Salamov A."/>
            <person name="Simmons B.A."/>
            <person name="Magnuson J.K."/>
            <person name="Henrissat B."/>
            <person name="Mortensen U.H."/>
            <person name="Larsen T.O."/>
            <person name="Devries R.P."/>
            <person name="Grigoriev I.V."/>
            <person name="Machida M."/>
            <person name="Baker S.E."/>
            <person name="Andersen M.R."/>
        </authorList>
    </citation>
    <scope>NUCLEOTIDE SEQUENCE [LARGE SCALE GENOMIC DNA]</scope>
    <source>
        <strain evidence="7 8">CBS 117626</strain>
    </source>
</reference>
<evidence type="ECO:0000259" key="5">
    <source>
        <dbReference type="Pfam" id="PF03033"/>
    </source>
</evidence>
<dbReference type="GO" id="GO:0006629">
    <property type="term" value="P:lipid metabolic process"/>
    <property type="evidence" value="ECO:0007669"/>
    <property type="project" value="UniProtKB-KW"/>
</dbReference>
<dbReference type="AlphaFoldDB" id="A0A5N6VAK3"/>
<dbReference type="GO" id="GO:0016906">
    <property type="term" value="F:sterol 3-beta-glucosyltransferase activity"/>
    <property type="evidence" value="ECO:0007669"/>
    <property type="project" value="UniProtKB-ARBA"/>
</dbReference>
<protein>
    <submittedName>
        <fullName evidence="7">Uncharacterized protein</fullName>
    </submittedName>
</protein>
<gene>
    <name evidence="7" type="ORF">BDV40DRAFT_131280</name>
</gene>
<dbReference type="PANTHER" id="PTHR48050">
    <property type="entry name" value="STEROL 3-BETA-GLUCOSYLTRANSFERASE"/>
    <property type="match status" value="1"/>
</dbReference>
<evidence type="ECO:0000256" key="2">
    <source>
        <dbReference type="ARBA" id="ARBA00022679"/>
    </source>
</evidence>
<dbReference type="GO" id="GO:0012505">
    <property type="term" value="C:endomembrane system"/>
    <property type="evidence" value="ECO:0007669"/>
    <property type="project" value="UniProtKB-SubCell"/>
</dbReference>
<dbReference type="Pfam" id="PF03033">
    <property type="entry name" value="Glyco_transf_28"/>
    <property type="match status" value="1"/>
</dbReference>
<dbReference type="OrthoDB" id="5835829at2759"/>
<dbReference type="GO" id="GO:0005975">
    <property type="term" value="P:carbohydrate metabolic process"/>
    <property type="evidence" value="ECO:0007669"/>
    <property type="project" value="InterPro"/>
</dbReference>
<feature type="region of interest" description="Disordered" evidence="4">
    <location>
        <begin position="681"/>
        <end position="723"/>
    </location>
</feature>
<dbReference type="InterPro" id="IPR002213">
    <property type="entry name" value="UDP_glucos_trans"/>
</dbReference>
<dbReference type="InterPro" id="IPR050426">
    <property type="entry name" value="Glycosyltransferase_28"/>
</dbReference>
<dbReference type="CDD" id="cd03784">
    <property type="entry name" value="GT1_Gtf-like"/>
    <property type="match status" value="1"/>
</dbReference>
<evidence type="ECO:0000313" key="8">
    <source>
        <dbReference type="Proteomes" id="UP000326950"/>
    </source>
</evidence>
<dbReference type="InterPro" id="IPR004276">
    <property type="entry name" value="GlycoTrans_28_N"/>
</dbReference>
<dbReference type="FunFam" id="3.40.50.2000:FF:000100">
    <property type="entry name" value="Glycosyltransferase family 1 protein"/>
    <property type="match status" value="1"/>
</dbReference>
<accession>A0A5N6VAK3</accession>
<dbReference type="InterPro" id="IPR010610">
    <property type="entry name" value="EryCIII-like_C"/>
</dbReference>
<evidence type="ECO:0000256" key="1">
    <source>
        <dbReference type="ARBA" id="ARBA00004184"/>
    </source>
</evidence>
<evidence type="ECO:0000256" key="3">
    <source>
        <dbReference type="ARBA" id="ARBA00023098"/>
    </source>
</evidence>
<proteinExistence type="predicted"/>
<dbReference type="Gene3D" id="3.40.50.2000">
    <property type="entry name" value="Glycogen Phosphorylase B"/>
    <property type="match status" value="2"/>
</dbReference>
<keyword evidence="3" id="KW-0443">Lipid metabolism</keyword>
<dbReference type="Pfam" id="PF06722">
    <property type="entry name" value="EryCIII-like_C"/>
    <property type="match status" value="1"/>
</dbReference>
<keyword evidence="8" id="KW-1185">Reference proteome</keyword>
<evidence type="ECO:0000259" key="6">
    <source>
        <dbReference type="Pfam" id="PF06722"/>
    </source>
</evidence>
<dbReference type="Proteomes" id="UP000326950">
    <property type="component" value="Unassembled WGS sequence"/>
</dbReference>
<dbReference type="PANTHER" id="PTHR48050:SF13">
    <property type="entry name" value="STEROL 3-BETA-GLUCOSYLTRANSFERASE UGT80A2"/>
    <property type="match status" value="1"/>
</dbReference>
<evidence type="ECO:0000256" key="4">
    <source>
        <dbReference type="SAM" id="MobiDB-lite"/>
    </source>
</evidence>
<evidence type="ECO:0000313" key="7">
    <source>
        <dbReference type="EMBL" id="KAE8168045.1"/>
    </source>
</evidence>
<feature type="domain" description="Erythromycin biosynthesis protein CIII-like C-terminal" evidence="6">
    <location>
        <begin position="437"/>
        <end position="538"/>
    </location>
</feature>
<dbReference type="SUPFAM" id="SSF53756">
    <property type="entry name" value="UDP-Glycosyltransferase/glycogen phosphorylase"/>
    <property type="match status" value="1"/>
</dbReference>
<comment type="subcellular location">
    <subcellularLocation>
        <location evidence="1">Endomembrane system</location>
        <topology evidence="1">Peripheral membrane protein</topology>
    </subcellularLocation>
</comment>
<keyword evidence="2" id="KW-0808">Transferase</keyword>
<name>A0A5N6VAK3_ASPTM</name>